<evidence type="ECO:0000259" key="8">
    <source>
        <dbReference type="Pfam" id="PF14833"/>
    </source>
</evidence>
<dbReference type="GO" id="GO:0008442">
    <property type="term" value="F:3-hydroxyisobutyrate dehydrogenase activity"/>
    <property type="evidence" value="ECO:0007669"/>
    <property type="project" value="UniProtKB-EC"/>
</dbReference>
<comment type="caution">
    <text evidence="9">The sequence shown here is derived from an EMBL/GenBank/DDBJ whole genome shotgun (WGS) entry which is preliminary data.</text>
</comment>
<dbReference type="Proteomes" id="UP000664132">
    <property type="component" value="Unassembled WGS sequence"/>
</dbReference>
<evidence type="ECO:0000256" key="1">
    <source>
        <dbReference type="ARBA" id="ARBA00005109"/>
    </source>
</evidence>
<dbReference type="OrthoDB" id="21615at2759"/>
<comment type="pathway">
    <text evidence="1">Amino-acid degradation; L-valine degradation.</text>
</comment>
<dbReference type="InterPro" id="IPR013328">
    <property type="entry name" value="6PGD_dom2"/>
</dbReference>
<feature type="domain" description="3-hydroxyisobutyrate dehydrogenase-like NAD-binding" evidence="8">
    <location>
        <begin position="74"/>
        <end position="198"/>
    </location>
</feature>
<dbReference type="InterPro" id="IPR029154">
    <property type="entry name" value="HIBADH-like_NADP-bd"/>
</dbReference>
<reference evidence="9" key="1">
    <citation type="submission" date="2021-02" db="EMBL/GenBank/DDBJ databases">
        <title>Genome sequence Cadophora malorum strain M34.</title>
        <authorList>
            <person name="Stefanovic E."/>
            <person name="Vu D."/>
            <person name="Scully C."/>
            <person name="Dijksterhuis J."/>
            <person name="Roader J."/>
            <person name="Houbraken J."/>
        </authorList>
    </citation>
    <scope>NUCLEOTIDE SEQUENCE</scope>
    <source>
        <strain evidence="9">M34</strain>
    </source>
</reference>
<proteinExistence type="inferred from homology"/>
<evidence type="ECO:0000256" key="5">
    <source>
        <dbReference type="ARBA" id="ARBA00023002"/>
    </source>
</evidence>
<comment type="similarity">
    <text evidence="2">Belongs to the HIBADH-related family. 3-hydroxyisobutyrate dehydrogenase subfamily.</text>
</comment>
<dbReference type="SUPFAM" id="SSF48179">
    <property type="entry name" value="6-phosphogluconate dehydrogenase C-terminal domain-like"/>
    <property type="match status" value="1"/>
</dbReference>
<dbReference type="EC" id="1.1.1.31" evidence="3"/>
<dbReference type="PANTHER" id="PTHR22981:SF81">
    <property type="entry name" value="DEHYDROGENASE, PUTATIVE-RELATED"/>
    <property type="match status" value="1"/>
</dbReference>
<accession>A0A8H7T3F1</accession>
<organism evidence="9 10">
    <name type="scientific">Cadophora malorum</name>
    <dbReference type="NCBI Taxonomy" id="108018"/>
    <lineage>
        <taxon>Eukaryota</taxon>
        <taxon>Fungi</taxon>
        <taxon>Dikarya</taxon>
        <taxon>Ascomycota</taxon>
        <taxon>Pezizomycotina</taxon>
        <taxon>Leotiomycetes</taxon>
        <taxon>Helotiales</taxon>
        <taxon>Ploettnerulaceae</taxon>
        <taxon>Cadophora</taxon>
    </lineage>
</organism>
<dbReference type="GO" id="GO:0005739">
    <property type="term" value="C:mitochondrion"/>
    <property type="evidence" value="ECO:0007669"/>
    <property type="project" value="TreeGrafter"/>
</dbReference>
<evidence type="ECO:0000256" key="4">
    <source>
        <dbReference type="ARBA" id="ARBA00022456"/>
    </source>
</evidence>
<evidence type="ECO:0000313" key="9">
    <source>
        <dbReference type="EMBL" id="KAG4413955.1"/>
    </source>
</evidence>
<dbReference type="AlphaFoldDB" id="A0A8H7T3F1"/>
<dbReference type="Pfam" id="PF14833">
    <property type="entry name" value="NAD_binding_11"/>
    <property type="match status" value="1"/>
</dbReference>
<evidence type="ECO:0000256" key="7">
    <source>
        <dbReference type="ARBA" id="ARBA00049197"/>
    </source>
</evidence>
<dbReference type="EMBL" id="JAFJYH010000288">
    <property type="protein sequence ID" value="KAG4413955.1"/>
    <property type="molecule type" value="Genomic_DNA"/>
</dbReference>
<gene>
    <name evidence="9" type="ORF">IFR04_012922</name>
</gene>
<evidence type="ECO:0000256" key="2">
    <source>
        <dbReference type="ARBA" id="ARBA00006013"/>
    </source>
</evidence>
<comment type="catalytic activity">
    <reaction evidence="7">
        <text>3-hydroxy-2-methylpropanoate + NAD(+) = 2-methyl-3-oxopropanoate + NADH + H(+)</text>
        <dbReference type="Rhea" id="RHEA:17681"/>
        <dbReference type="ChEBI" id="CHEBI:11805"/>
        <dbReference type="ChEBI" id="CHEBI:15378"/>
        <dbReference type="ChEBI" id="CHEBI:57540"/>
        <dbReference type="ChEBI" id="CHEBI:57700"/>
        <dbReference type="ChEBI" id="CHEBI:57945"/>
        <dbReference type="EC" id="1.1.1.31"/>
    </reaction>
</comment>
<dbReference type="Gene3D" id="1.10.1040.10">
    <property type="entry name" value="N-(1-d-carboxylethyl)-l-norvaline Dehydrogenase, domain 2"/>
    <property type="match status" value="1"/>
</dbReference>
<dbReference type="FunFam" id="1.10.1040.10:FF:000006">
    <property type="entry name" value="3-hydroxyisobutyrate dehydrogenase"/>
    <property type="match status" value="1"/>
</dbReference>
<protein>
    <recommendedName>
        <fullName evidence="3">3-hydroxyisobutyrate dehydrogenase</fullName>
        <ecNumber evidence="3">1.1.1.31</ecNumber>
    </recommendedName>
</protein>
<dbReference type="GO" id="GO:0006574">
    <property type="term" value="P:L-valine catabolic process"/>
    <property type="evidence" value="ECO:0007669"/>
    <property type="project" value="TreeGrafter"/>
</dbReference>
<name>A0A8H7T3F1_9HELO</name>
<keyword evidence="10" id="KW-1185">Reference proteome</keyword>
<sequence>MAFSKPTLALKFLLIFDYRYSYIRSVSGGSLGAADASLTHMLDASEDDINSPLLRQLLDMMGKSVYCCGGPSMGLVAKLSNNYCSGLIAIATAEAMNIGIKSGIDPRVLAKIFCTSTAQSTICDKWNPVPGICPKAPSSNDYRGGFKVQLVKKDFGSALDAVDEVGTKLLLGEAGLQAYVDASEDHRYRARDSRVIIRCIGGDENWAQDYGN</sequence>
<evidence type="ECO:0000256" key="6">
    <source>
        <dbReference type="ARBA" id="ARBA00023027"/>
    </source>
</evidence>
<keyword evidence="6" id="KW-0520">NAD</keyword>
<evidence type="ECO:0000256" key="3">
    <source>
        <dbReference type="ARBA" id="ARBA00012991"/>
    </source>
</evidence>
<keyword evidence="4" id="KW-0101">Branched-chain amino acid catabolism</keyword>
<evidence type="ECO:0000313" key="10">
    <source>
        <dbReference type="Proteomes" id="UP000664132"/>
    </source>
</evidence>
<keyword evidence="5" id="KW-0560">Oxidoreductase</keyword>
<dbReference type="PANTHER" id="PTHR22981">
    <property type="entry name" value="3-HYDROXYISOBUTYRATE DEHYDROGENASE-RELATED"/>
    <property type="match status" value="1"/>
</dbReference>
<dbReference type="InterPro" id="IPR008927">
    <property type="entry name" value="6-PGluconate_DH-like_C_sf"/>
</dbReference>
<dbReference type="GO" id="GO:0051287">
    <property type="term" value="F:NAD binding"/>
    <property type="evidence" value="ECO:0007669"/>
    <property type="project" value="InterPro"/>
</dbReference>